<organism evidence="2 3">
    <name type="scientific">Dryococelus australis</name>
    <dbReference type="NCBI Taxonomy" id="614101"/>
    <lineage>
        <taxon>Eukaryota</taxon>
        <taxon>Metazoa</taxon>
        <taxon>Ecdysozoa</taxon>
        <taxon>Arthropoda</taxon>
        <taxon>Hexapoda</taxon>
        <taxon>Insecta</taxon>
        <taxon>Pterygota</taxon>
        <taxon>Neoptera</taxon>
        <taxon>Polyneoptera</taxon>
        <taxon>Phasmatodea</taxon>
        <taxon>Verophasmatodea</taxon>
        <taxon>Anareolatae</taxon>
        <taxon>Phasmatidae</taxon>
        <taxon>Eurycanthinae</taxon>
        <taxon>Dryococelus</taxon>
    </lineage>
</organism>
<feature type="compositionally biased region" description="Basic residues" evidence="1">
    <location>
        <begin position="794"/>
        <end position="812"/>
    </location>
</feature>
<sequence length="902" mass="100786">MGLTRGHAWRSLEVMHFAHSRSCVTLTRGHAWCSLEVMHGAHSRSCMTLTRGHAWRSLEVMHGAHSRSCMALTQCNARSIVVVYPTEREHVYLSLDFDKTNSLRMAFDVPPREGTQVKTNAFVRVRPSVHVDRTAFDVPPREGTQVKTNAFVPVRPYLHVDRTAFDVPPREGTQVKTNACVPVRPYVHVDRTDSYGRSSCPRNESTSWLSKGQLEELALRHAKVAATTRQKDGEMAKVLRRRPSGYRAALRLACVMAPLPCWRFQRVWRRRKNVLVRLDGASALRDTSCELGKILATCAISGQARHTSVVQLTCAMFTRLVLLPSFVDNNLYQSVKHSSVSLRETCRRTQRNSLRSESAARLWLDSAAATSLQHSRTSSLSSSMKLCNTSGNNQPIPAKLNDALRANEGNRDMYGAVPERKGGGNEISLRKPADQRHRPVSGSLVAGELLTWSRLWWSCFQETAAATGTLPDSLLSPEHQSQSSTLVCSLSLSLYTFTATLSSIVLRASSRNNLLELYFPTLGPRWCGSQSSCLLQWGTGFESQQYRSDYLMAPIVYTSLQTLDQVSYCKSSDNTSAMSCAIPLRVYHRDRVLSTPARRLGAPWGSKRMVQHSTKLPHSRDVTCQWPVSVGEHLALPVSPRCTDESVRRTDRVAQTGKISTTHAIRATVVIDVFTRVINNRLLEVGLRPCGNHPHLLFVVNVSGSVGIAAMFCDDCFRWSFALIFPHKALESEVHVCSLIPPHTYIAVSLTCSLRRERVPLQRRVTSSCRQSALREASERRVERMSGWSFTDRRRARRETRGERRNKHKGRKGSATASIGAVISAKGRLDFGLDASSRGLEGPVEGWNRFSRGLEQVQSRVGTGSVEGWNRFSRGLEQVQSRVGTGPVEGWNRFSRGLEQVQ</sequence>
<name>A0ABQ9H723_9NEOP</name>
<dbReference type="Proteomes" id="UP001159363">
    <property type="component" value="Chromosome 6"/>
</dbReference>
<feature type="region of interest" description="Disordered" evidence="1">
    <location>
        <begin position="793"/>
        <end position="817"/>
    </location>
</feature>
<dbReference type="EMBL" id="JARBHB010000007">
    <property type="protein sequence ID" value="KAJ8880095.1"/>
    <property type="molecule type" value="Genomic_DNA"/>
</dbReference>
<reference evidence="2 3" key="1">
    <citation type="submission" date="2023-02" db="EMBL/GenBank/DDBJ databases">
        <title>LHISI_Scaffold_Assembly.</title>
        <authorList>
            <person name="Stuart O.P."/>
            <person name="Cleave R."/>
            <person name="Magrath M.J.L."/>
            <person name="Mikheyev A.S."/>
        </authorList>
    </citation>
    <scope>NUCLEOTIDE SEQUENCE [LARGE SCALE GENOMIC DNA]</scope>
    <source>
        <strain evidence="2">Daus_M_001</strain>
        <tissue evidence="2">Leg muscle</tissue>
    </source>
</reference>
<comment type="caution">
    <text evidence="2">The sequence shown here is derived from an EMBL/GenBank/DDBJ whole genome shotgun (WGS) entry which is preliminary data.</text>
</comment>
<feature type="compositionally biased region" description="Basic and acidic residues" evidence="1">
    <location>
        <begin position="418"/>
        <end position="435"/>
    </location>
</feature>
<gene>
    <name evidence="2" type="ORF">PR048_020718</name>
</gene>
<keyword evidence="3" id="KW-1185">Reference proteome</keyword>
<accession>A0ABQ9H723</accession>
<protein>
    <submittedName>
        <fullName evidence="2">Uncharacterized protein</fullName>
    </submittedName>
</protein>
<evidence type="ECO:0000256" key="1">
    <source>
        <dbReference type="SAM" id="MobiDB-lite"/>
    </source>
</evidence>
<evidence type="ECO:0000313" key="2">
    <source>
        <dbReference type="EMBL" id="KAJ8880095.1"/>
    </source>
</evidence>
<feature type="region of interest" description="Disordered" evidence="1">
    <location>
        <begin position="413"/>
        <end position="435"/>
    </location>
</feature>
<proteinExistence type="predicted"/>
<evidence type="ECO:0000313" key="3">
    <source>
        <dbReference type="Proteomes" id="UP001159363"/>
    </source>
</evidence>